<keyword evidence="6" id="KW-0411">Iron-sulfur</keyword>
<keyword evidence="3" id="KW-0479">Metal-binding</keyword>
<evidence type="ECO:0000313" key="8">
    <source>
        <dbReference type="EMBL" id="ADI02848.1"/>
    </source>
</evidence>
<reference evidence="8 9" key="2">
    <citation type="journal article" date="2010" name="Stand. Genomic Sci.">
        <title>Complete genome sequence of Syntrophothermus lipocalidus type strain (TGB-C1).</title>
        <authorList>
            <person name="Djao O.D."/>
            <person name="Zhang X."/>
            <person name="Lucas S."/>
            <person name="Lapidus A."/>
            <person name="Del Rio T.G."/>
            <person name="Nolan M."/>
            <person name="Tice H."/>
            <person name="Cheng J.F."/>
            <person name="Han C."/>
            <person name="Tapia R."/>
            <person name="Goodwin L."/>
            <person name="Pitluck S."/>
            <person name="Liolios K."/>
            <person name="Ivanova N."/>
            <person name="Mavromatis K."/>
            <person name="Mikhailova N."/>
            <person name="Ovchinnikova G."/>
            <person name="Pati A."/>
            <person name="Brambilla E."/>
            <person name="Chen A."/>
            <person name="Palaniappan K."/>
            <person name="Land M."/>
            <person name="Hauser L."/>
            <person name="Chang Y.J."/>
            <person name="Jeffries C.D."/>
            <person name="Rohde M."/>
            <person name="Sikorski J."/>
            <person name="Spring S."/>
            <person name="Goker M."/>
            <person name="Detter J.C."/>
            <person name="Woyke T."/>
            <person name="Bristow J."/>
            <person name="Eisen J.A."/>
            <person name="Markowitz V."/>
            <person name="Hugenholtz P."/>
            <person name="Kyrpides N.C."/>
            <person name="Klenk H.P."/>
        </authorList>
    </citation>
    <scope>NUCLEOTIDE SEQUENCE [LARGE SCALE GENOMIC DNA]</scope>
    <source>
        <strain evidence="9">DSM 12680 / TGB-C1</strain>
    </source>
</reference>
<evidence type="ECO:0000256" key="3">
    <source>
        <dbReference type="ARBA" id="ARBA00022723"/>
    </source>
</evidence>
<sequence length="159" mass="17575">MNKILTIAPEKCTGCRTCELVCSFFHEKEFNPARARVTVITWDKDGFSVPMMCLQCSNAACMQVCPVGAVYRDFATGAVMVDHSRCIRCKMCTNACPFGNNTFDLELDRILKCDLCGGDPQCAKYCPSGAISYVPDTAANTAKKRLAASKFRELFREVV</sequence>
<dbReference type="GO" id="GO:0046872">
    <property type="term" value="F:metal ion binding"/>
    <property type="evidence" value="ECO:0007669"/>
    <property type="project" value="UniProtKB-KW"/>
</dbReference>
<evidence type="ECO:0000256" key="1">
    <source>
        <dbReference type="ARBA" id="ARBA00022448"/>
    </source>
</evidence>
<dbReference type="EMBL" id="CP002048">
    <property type="protein sequence ID" value="ADI02848.1"/>
    <property type="molecule type" value="Genomic_DNA"/>
</dbReference>
<dbReference type="OrthoDB" id="9810688at2"/>
<dbReference type="HOGENOM" id="CLU_043374_3_2_9"/>
<dbReference type="InterPro" id="IPR017900">
    <property type="entry name" value="4Fe4S_Fe_S_CS"/>
</dbReference>
<protein>
    <submittedName>
        <fullName evidence="8">4Fe-4S ferredoxin iron-sulfur binding domain protein</fullName>
    </submittedName>
</protein>
<evidence type="ECO:0000256" key="2">
    <source>
        <dbReference type="ARBA" id="ARBA00022485"/>
    </source>
</evidence>
<feature type="domain" description="4Fe-4S ferredoxin-type" evidence="7">
    <location>
        <begin position="107"/>
        <end position="136"/>
    </location>
</feature>
<dbReference type="SUPFAM" id="SSF54862">
    <property type="entry name" value="4Fe-4S ferredoxins"/>
    <property type="match status" value="1"/>
</dbReference>
<keyword evidence="5" id="KW-0408">Iron</keyword>
<dbReference type="PROSITE" id="PS00198">
    <property type="entry name" value="4FE4S_FER_1"/>
    <property type="match status" value="1"/>
</dbReference>
<dbReference type="Pfam" id="PF13247">
    <property type="entry name" value="Fer4_11"/>
    <property type="match status" value="1"/>
</dbReference>
<keyword evidence="4" id="KW-0249">Electron transport</keyword>
<dbReference type="PANTHER" id="PTHR42859:SF10">
    <property type="entry name" value="DIMETHYLSULFOXIDE REDUCTASE CHAIN B"/>
    <property type="match status" value="1"/>
</dbReference>
<dbReference type="InterPro" id="IPR017896">
    <property type="entry name" value="4Fe4S_Fe-S-bd"/>
</dbReference>
<dbReference type="AlphaFoldDB" id="D7CIX0"/>
<dbReference type="Proteomes" id="UP000000378">
    <property type="component" value="Chromosome"/>
</dbReference>
<accession>D7CIX0</accession>
<dbReference type="Gene3D" id="3.30.70.20">
    <property type="match status" value="2"/>
</dbReference>
<feature type="domain" description="4Fe-4S ferredoxin-type" evidence="7">
    <location>
        <begin position="77"/>
        <end position="106"/>
    </location>
</feature>
<dbReference type="CDD" id="cd10550">
    <property type="entry name" value="DMSOR_beta_like"/>
    <property type="match status" value="1"/>
</dbReference>
<evidence type="ECO:0000313" key="9">
    <source>
        <dbReference type="Proteomes" id="UP000000378"/>
    </source>
</evidence>
<evidence type="ECO:0000256" key="4">
    <source>
        <dbReference type="ARBA" id="ARBA00022982"/>
    </source>
</evidence>
<gene>
    <name evidence="8" type="ordered locus">Slip_2102</name>
</gene>
<reference evidence="9" key="1">
    <citation type="journal article" date="2010" name="Stand. Genomic Sci.">
        <title>Complete genome sequence of Syntrophothermus lipocalidus type strain (TGB-C1T).</title>
        <authorList>
            <consortium name="US DOE Joint Genome Institute (JGI-PGF)"/>
            <person name="Djao O."/>
            <person name="Zhang X."/>
            <person name="Lucas S."/>
            <person name="Lapidus A."/>
            <person name="Glavina Del Rio T."/>
            <person name="Nolan M."/>
            <person name="Tice H."/>
            <person name="Cheng J."/>
            <person name="Han C."/>
            <person name="Tapia R."/>
            <person name="Goodwin L."/>
            <person name="Pitluck S."/>
            <person name="Liolios K."/>
            <person name="Ivanova N."/>
            <person name="Mavromatis K."/>
            <person name="Mikhailova N."/>
            <person name="Ovchinnikova G."/>
            <person name="Pati A."/>
            <person name="Brambilla E."/>
            <person name="Chen A."/>
            <person name="Palaniappan K."/>
            <person name="Land M."/>
            <person name="Hauser L."/>
            <person name="Chang Y."/>
            <person name="Jeffries C."/>
            <person name="Rohde M."/>
            <person name="Sikorski J."/>
            <person name="Spring S."/>
            <person name="Goker M."/>
            <person name="Detter J."/>
            <person name="Woyke T."/>
            <person name="Bristow J."/>
            <person name="Eisen J."/>
            <person name="Markowitz V."/>
            <person name="Hugenholtz P."/>
            <person name="Kyrpides N."/>
            <person name="Klenk H."/>
        </authorList>
    </citation>
    <scope>NUCLEOTIDE SEQUENCE [LARGE SCALE GENOMIC DNA]</scope>
    <source>
        <strain evidence="9">DSM 12680 / TGB-C1</strain>
    </source>
</reference>
<evidence type="ECO:0000256" key="5">
    <source>
        <dbReference type="ARBA" id="ARBA00023004"/>
    </source>
</evidence>
<keyword evidence="1" id="KW-0813">Transport</keyword>
<feature type="domain" description="4Fe-4S ferredoxin-type" evidence="7">
    <location>
        <begin position="3"/>
        <end position="33"/>
    </location>
</feature>
<evidence type="ECO:0000256" key="6">
    <source>
        <dbReference type="ARBA" id="ARBA00023014"/>
    </source>
</evidence>
<organism evidence="8 9">
    <name type="scientific">Syntrophothermus lipocalidus (strain DSM 12680 / TGB-C1)</name>
    <dbReference type="NCBI Taxonomy" id="643648"/>
    <lineage>
        <taxon>Bacteria</taxon>
        <taxon>Bacillati</taxon>
        <taxon>Bacillota</taxon>
        <taxon>Clostridia</taxon>
        <taxon>Eubacteriales</taxon>
        <taxon>Syntrophomonadaceae</taxon>
        <taxon>Syntrophothermus</taxon>
    </lineage>
</organism>
<dbReference type="STRING" id="643648.Slip_2102"/>
<name>D7CIX0_SYNLT</name>
<dbReference type="eggNOG" id="COG1142">
    <property type="taxonomic scope" value="Bacteria"/>
</dbReference>
<dbReference type="RefSeq" id="WP_013176250.1">
    <property type="nucleotide sequence ID" value="NC_014220.1"/>
</dbReference>
<dbReference type="GO" id="GO:0051539">
    <property type="term" value="F:4 iron, 4 sulfur cluster binding"/>
    <property type="evidence" value="ECO:0007669"/>
    <property type="project" value="UniProtKB-KW"/>
</dbReference>
<dbReference type="Pfam" id="PF12800">
    <property type="entry name" value="Fer4_4"/>
    <property type="match status" value="1"/>
</dbReference>
<dbReference type="PANTHER" id="PTHR42859">
    <property type="entry name" value="OXIDOREDUCTASE"/>
    <property type="match status" value="1"/>
</dbReference>
<dbReference type="InterPro" id="IPR050294">
    <property type="entry name" value="RnfB_subfamily"/>
</dbReference>
<evidence type="ECO:0000259" key="7">
    <source>
        <dbReference type="PROSITE" id="PS51379"/>
    </source>
</evidence>
<keyword evidence="2" id="KW-0004">4Fe-4S</keyword>
<keyword evidence="9" id="KW-1185">Reference proteome</keyword>
<dbReference type="PROSITE" id="PS51379">
    <property type="entry name" value="4FE4S_FER_2"/>
    <property type="match status" value="3"/>
</dbReference>
<proteinExistence type="predicted"/>
<dbReference type="KEGG" id="slp:Slip_2102"/>